<reference evidence="1 2" key="1">
    <citation type="submission" date="2016-10" db="EMBL/GenBank/DDBJ databases">
        <authorList>
            <person name="de Groot N.N."/>
        </authorList>
    </citation>
    <scope>NUCLEOTIDE SEQUENCE [LARGE SCALE GENOMIC DNA]</scope>
    <source>
        <strain evidence="1 2">DSM 44215</strain>
    </source>
</reference>
<dbReference type="Proteomes" id="UP000183180">
    <property type="component" value="Unassembled WGS sequence"/>
</dbReference>
<gene>
    <name evidence="1" type="ORF">SAMN04488548_1342755</name>
</gene>
<dbReference type="InterPro" id="IPR023213">
    <property type="entry name" value="CAT-like_dom_sf"/>
</dbReference>
<evidence type="ECO:0000313" key="1">
    <source>
        <dbReference type="EMBL" id="SDU62601.1"/>
    </source>
</evidence>
<organism evidence="1 2">
    <name type="scientific">Gordonia westfalica</name>
    <dbReference type="NCBI Taxonomy" id="158898"/>
    <lineage>
        <taxon>Bacteria</taxon>
        <taxon>Bacillati</taxon>
        <taxon>Actinomycetota</taxon>
        <taxon>Actinomycetes</taxon>
        <taxon>Mycobacteriales</taxon>
        <taxon>Gordoniaceae</taxon>
        <taxon>Gordonia</taxon>
    </lineage>
</organism>
<dbReference type="RefSeq" id="WP_074851252.1">
    <property type="nucleotide sequence ID" value="NZ_FNLM01000034.1"/>
</dbReference>
<sequence>MKLSSSESWEVEPGELVRWRAVPGGAAARSSAPVSENERFHLSSIAAGQPGWMALTLDFPEVLEADLLGEVFGTIIARHDALRSHYVPTDDGGVARLLHPGVDVKEEFREAGDGLSAQAFAARLIEHIGATCNPFEPMPHFLAAVIRPGVTTLVCAFDHCYVDARSLAVVSTEICELLAGRGLAPAESGLDALRVLAGGEASVTADDPRLGGWEQFLTATGWTVPEFPLDLGVAPGDSLPVHTMVRTLLSGDDAAIFSSSVHRRGARTYPAVLTCAGMAVHAAGGPDEVATVVPAGTGAGPGCVSWSVGNAPMRISATGDLYAAMYRNTRRLAAALPLAEIGLTPVYAAFGDRLRPGRSDVFMMSYVDYTRLPTPRGDVVVRQISSQKPTDTAQWWFWRDRDGIHVRVRYPHTEQAVAVLADTLDTMQALVDSILDPVLAADAG</sequence>
<dbReference type="EMBL" id="FNLM01000034">
    <property type="protein sequence ID" value="SDU62601.1"/>
    <property type="molecule type" value="Genomic_DNA"/>
</dbReference>
<name>A0A1H2K2D3_9ACTN</name>
<evidence type="ECO:0000313" key="2">
    <source>
        <dbReference type="Proteomes" id="UP000183180"/>
    </source>
</evidence>
<protein>
    <recommendedName>
        <fullName evidence="3">Condensation domain-containing protein</fullName>
    </recommendedName>
</protein>
<proteinExistence type="predicted"/>
<dbReference type="Gene3D" id="3.30.559.10">
    <property type="entry name" value="Chloramphenicol acetyltransferase-like domain"/>
    <property type="match status" value="1"/>
</dbReference>
<evidence type="ECO:0008006" key="3">
    <source>
        <dbReference type="Google" id="ProtNLM"/>
    </source>
</evidence>
<accession>A0A1H2K2D3</accession>
<dbReference type="OrthoDB" id="9789603at2"/>
<dbReference type="AlphaFoldDB" id="A0A1H2K2D3"/>
<dbReference type="SUPFAM" id="SSF52777">
    <property type="entry name" value="CoA-dependent acyltransferases"/>
    <property type="match status" value="1"/>
</dbReference>
<dbReference type="STRING" id="158898.SAMN04488548_1342755"/>